<dbReference type="EMBL" id="NMUH01000103">
    <property type="protein sequence ID" value="MQL71593.1"/>
    <property type="molecule type" value="Genomic_DNA"/>
</dbReference>
<evidence type="ECO:0000313" key="4">
    <source>
        <dbReference type="Proteomes" id="UP000652761"/>
    </source>
</evidence>
<dbReference type="OrthoDB" id="1104042at2759"/>
<reference evidence="3" key="1">
    <citation type="submission" date="2017-07" db="EMBL/GenBank/DDBJ databases">
        <title>Taro Niue Genome Assembly and Annotation.</title>
        <authorList>
            <person name="Atibalentja N."/>
            <person name="Keating K."/>
            <person name="Fields C.J."/>
        </authorList>
    </citation>
    <scope>NUCLEOTIDE SEQUENCE</scope>
    <source>
        <strain evidence="3">Niue_2</strain>
        <tissue evidence="3">Leaf</tissue>
    </source>
</reference>
<feature type="compositionally biased region" description="Low complexity" evidence="1">
    <location>
        <begin position="27"/>
        <end position="44"/>
    </location>
</feature>
<proteinExistence type="predicted"/>
<dbReference type="Proteomes" id="UP000652761">
    <property type="component" value="Unassembled WGS sequence"/>
</dbReference>
<keyword evidence="4" id="KW-1185">Reference proteome</keyword>
<protein>
    <recommendedName>
        <fullName evidence="2">Reverse transcriptase zinc-binding domain-containing protein</fullName>
    </recommendedName>
</protein>
<gene>
    <name evidence="3" type="ORF">Taro_003913</name>
</gene>
<feature type="region of interest" description="Disordered" evidence="1">
    <location>
        <begin position="1"/>
        <end position="91"/>
    </location>
</feature>
<evidence type="ECO:0000259" key="2">
    <source>
        <dbReference type="Pfam" id="PF13966"/>
    </source>
</evidence>
<dbReference type="Pfam" id="PF13966">
    <property type="entry name" value="zf-RVT"/>
    <property type="match status" value="1"/>
</dbReference>
<comment type="caution">
    <text evidence="3">The sequence shown here is derived from an EMBL/GenBank/DDBJ whole genome shotgun (WGS) entry which is preliminary data.</text>
</comment>
<feature type="compositionally biased region" description="Low complexity" evidence="1">
    <location>
        <begin position="82"/>
        <end position="91"/>
    </location>
</feature>
<organism evidence="3 4">
    <name type="scientific">Colocasia esculenta</name>
    <name type="common">Wild taro</name>
    <name type="synonym">Arum esculentum</name>
    <dbReference type="NCBI Taxonomy" id="4460"/>
    <lineage>
        <taxon>Eukaryota</taxon>
        <taxon>Viridiplantae</taxon>
        <taxon>Streptophyta</taxon>
        <taxon>Embryophyta</taxon>
        <taxon>Tracheophyta</taxon>
        <taxon>Spermatophyta</taxon>
        <taxon>Magnoliopsida</taxon>
        <taxon>Liliopsida</taxon>
        <taxon>Araceae</taxon>
        <taxon>Aroideae</taxon>
        <taxon>Colocasieae</taxon>
        <taxon>Colocasia</taxon>
    </lineage>
</organism>
<dbReference type="AlphaFoldDB" id="A0A843TQ91"/>
<feature type="compositionally biased region" description="Basic and acidic residues" evidence="1">
    <location>
        <begin position="47"/>
        <end position="59"/>
    </location>
</feature>
<feature type="domain" description="Reverse transcriptase zinc-binding" evidence="2">
    <location>
        <begin position="300"/>
        <end position="385"/>
    </location>
</feature>
<feature type="compositionally biased region" description="Basic and acidic residues" evidence="1">
    <location>
        <begin position="144"/>
        <end position="158"/>
    </location>
</feature>
<name>A0A843TQ91_COLES</name>
<evidence type="ECO:0000256" key="1">
    <source>
        <dbReference type="SAM" id="MobiDB-lite"/>
    </source>
</evidence>
<feature type="compositionally biased region" description="Pro residues" evidence="1">
    <location>
        <begin position="68"/>
        <end position="81"/>
    </location>
</feature>
<evidence type="ECO:0000313" key="3">
    <source>
        <dbReference type="EMBL" id="MQL71593.1"/>
    </source>
</evidence>
<feature type="region of interest" description="Disordered" evidence="1">
    <location>
        <begin position="126"/>
        <end position="184"/>
    </location>
</feature>
<dbReference type="InterPro" id="IPR026960">
    <property type="entry name" value="RVT-Znf"/>
</dbReference>
<accession>A0A843TQ91</accession>
<sequence length="487" mass="54174">MAKSADSERNWAMGGSIRIGWSRPDSGRSTPTPGGSGPTRATPADPSLRRDRESRDCADRQICLHSRPLPPPLRRSPPSLPSPELRGASPPATTAARRRCFFLLPLFFCSPLSSFCASLPINVDDDEDDDDDDDPDSEFTAAERASRRSYAEEDDRRRGLGTSGSHLSRDDSRRSLPRSTSGSMDTYLYRSRSVKQPSIKQALKGVKVNAKAAKGAIKGIVKWFLHAGVPAHTTESPYFQTMLDAIAETGSGLKAPTRKYIYDAELDEESHAVTSLVMENINLSNTPDTCVWMSNANGIFSTSSAFQAIRPHGIHRPALLNIWHHVFNPRASIFGWRILHRAMPTYDRLSDYGIQLASSCSCCKSPSVEDLDHIFLTGELATLLWRWTSPLLHDKTSGCGKNWSEESLDYSTLYPTIVTSTIEYTCFLLHKSTKVYLSKSRIWSGQYKSQDLDKIAMQDWKIVCRTHSRTADMKESGDRLSKGVDTC</sequence>
<feature type="compositionally biased region" description="Acidic residues" evidence="1">
    <location>
        <begin position="126"/>
        <end position="137"/>
    </location>
</feature>